<proteinExistence type="predicted"/>
<dbReference type="InterPro" id="IPR011856">
    <property type="entry name" value="tRNA_endonuc-like_dom_sf"/>
</dbReference>
<accession>A0A9D9IHN9</accession>
<reference evidence="1" key="1">
    <citation type="submission" date="2020-10" db="EMBL/GenBank/DDBJ databases">
        <authorList>
            <person name="Gilroy R."/>
        </authorList>
    </citation>
    <scope>NUCLEOTIDE SEQUENCE</scope>
    <source>
        <strain evidence="1">B1-8020</strain>
    </source>
</reference>
<organism evidence="1 2">
    <name type="scientific">Candidatus Merdivivens pullicola</name>
    <dbReference type="NCBI Taxonomy" id="2840872"/>
    <lineage>
        <taxon>Bacteria</taxon>
        <taxon>Pseudomonadati</taxon>
        <taxon>Bacteroidota</taxon>
        <taxon>Bacteroidia</taxon>
        <taxon>Bacteroidales</taxon>
        <taxon>Muribaculaceae</taxon>
        <taxon>Muribaculaceae incertae sedis</taxon>
        <taxon>Candidatus Merdivivens</taxon>
    </lineage>
</organism>
<dbReference type="Gene3D" id="3.40.1350.10">
    <property type="match status" value="1"/>
</dbReference>
<dbReference type="InterPro" id="IPR029470">
    <property type="entry name" value="PDDEXK_4"/>
</dbReference>
<dbReference type="EMBL" id="JADIMA010000017">
    <property type="protein sequence ID" value="MBO8472365.1"/>
    <property type="molecule type" value="Genomic_DNA"/>
</dbReference>
<evidence type="ECO:0000313" key="1">
    <source>
        <dbReference type="EMBL" id="MBO8472365.1"/>
    </source>
</evidence>
<sequence>MKRVTDLLLNIRSVSDKIHQTEERAKTRGERFNIFSILGVNHYELAHSTIIAEFLNPDGSHGQGDIFLDEFLNEIFYSVSCRFRKPWVMKSGAPFDISSAKVYTEYDTGNGRIDILIRNEAGQAVIIENKLYAADQPEQLKRYAEFAERQNWDYSIVYLTLYGDEASTQSAEGIDYVRISYSDEIIKWLQRCICNTVDKPFLRETFIQYSNLVKKLTHRNMETKFTEEVIKAMVDNAEAAAMICSMQQKYREYVQDNILLPKLKEFADESGLQFAYDWEMNGEKGFYFRKKEWKNAAIWFYSENRTSWSGFYITIMNEYPDVPLTTNRQVQLHCFDGNCSDSYPFGWKYMEQGYSEWDMDTLADIVNGKFIEYVKEQTLAVINELEENSCFQKG</sequence>
<dbReference type="AlphaFoldDB" id="A0A9D9IHN9"/>
<dbReference type="Pfam" id="PF14281">
    <property type="entry name" value="PDDEXK_4"/>
    <property type="match status" value="1"/>
</dbReference>
<name>A0A9D9IHN9_9BACT</name>
<protein>
    <submittedName>
        <fullName evidence="1">PD-(D/E)XK nuclease family protein</fullName>
    </submittedName>
</protein>
<evidence type="ECO:0000313" key="2">
    <source>
        <dbReference type="Proteomes" id="UP000823604"/>
    </source>
</evidence>
<dbReference type="GO" id="GO:0003676">
    <property type="term" value="F:nucleic acid binding"/>
    <property type="evidence" value="ECO:0007669"/>
    <property type="project" value="InterPro"/>
</dbReference>
<reference evidence="1" key="2">
    <citation type="journal article" date="2021" name="PeerJ">
        <title>Extensive microbial diversity within the chicken gut microbiome revealed by metagenomics and culture.</title>
        <authorList>
            <person name="Gilroy R."/>
            <person name="Ravi A."/>
            <person name="Getino M."/>
            <person name="Pursley I."/>
            <person name="Horton D.L."/>
            <person name="Alikhan N.F."/>
            <person name="Baker D."/>
            <person name="Gharbi K."/>
            <person name="Hall N."/>
            <person name="Watson M."/>
            <person name="Adriaenssens E.M."/>
            <person name="Foster-Nyarko E."/>
            <person name="Jarju S."/>
            <person name="Secka A."/>
            <person name="Antonio M."/>
            <person name="Oren A."/>
            <person name="Chaudhuri R.R."/>
            <person name="La Ragione R."/>
            <person name="Hildebrand F."/>
            <person name="Pallen M.J."/>
        </authorList>
    </citation>
    <scope>NUCLEOTIDE SEQUENCE</scope>
    <source>
        <strain evidence="1">B1-8020</strain>
    </source>
</reference>
<dbReference type="Proteomes" id="UP000823604">
    <property type="component" value="Unassembled WGS sequence"/>
</dbReference>
<comment type="caution">
    <text evidence="1">The sequence shown here is derived from an EMBL/GenBank/DDBJ whole genome shotgun (WGS) entry which is preliminary data.</text>
</comment>
<gene>
    <name evidence="1" type="ORF">IAB81_01880</name>
</gene>